<evidence type="ECO:0000313" key="2">
    <source>
        <dbReference type="EMBL" id="SMB86304.1"/>
    </source>
</evidence>
<sequence length="274" mass="30666">MSDHNENKIQITLLALLPPLVLLGAETALFLLPPDDSQALASFIAYFAFAVLCCQLVTHVVFSKGEICNGQRSRLVRANLFLLLYWIGLFLLGALAQKRYVPLALLIGAAILLLVTVWQQPKDDERLRRGILLFGTICGGLGVLCYLAILWNLPRQDWFAYSPFSQLLLGLVLSAWQLRLSRNRLQGFIALLPRLMLLSLLLNALYSVVVLLLLHWNLTLLPLSTGAFAGYFALHLLLAALLFWLISSRKTLDLAWLSLLLLLSMGLPFLLIYL</sequence>
<dbReference type="EMBL" id="FWWV01000024">
    <property type="protein sequence ID" value="SMB86304.1"/>
    <property type="molecule type" value="Genomic_DNA"/>
</dbReference>
<dbReference type="AlphaFoldDB" id="A0A1W1V001"/>
<name>A0A1W1V001_9PAST</name>
<dbReference type="RefSeq" id="WP_084257274.1">
    <property type="nucleotide sequence ID" value="NZ_FWWV01000024.1"/>
</dbReference>
<evidence type="ECO:0000256" key="1">
    <source>
        <dbReference type="SAM" id="Phobius"/>
    </source>
</evidence>
<dbReference type="Proteomes" id="UP000192408">
    <property type="component" value="Unassembled WGS sequence"/>
</dbReference>
<organism evidence="2 3">
    <name type="scientific">Pasteurella testudinis DSM 23072</name>
    <dbReference type="NCBI Taxonomy" id="1122938"/>
    <lineage>
        <taxon>Bacteria</taxon>
        <taxon>Pseudomonadati</taxon>
        <taxon>Pseudomonadota</taxon>
        <taxon>Gammaproteobacteria</taxon>
        <taxon>Pasteurellales</taxon>
        <taxon>Pasteurellaceae</taxon>
        <taxon>Pasteurella</taxon>
    </lineage>
</organism>
<accession>A0A1W1V001</accession>
<dbReference type="STRING" id="1122938.SAMN05660772_00847"/>
<feature type="transmembrane region" description="Helical" evidence="1">
    <location>
        <begin position="100"/>
        <end position="118"/>
    </location>
</feature>
<feature type="transmembrane region" description="Helical" evidence="1">
    <location>
        <begin position="254"/>
        <end position="273"/>
    </location>
</feature>
<reference evidence="3" key="1">
    <citation type="submission" date="2017-04" db="EMBL/GenBank/DDBJ databases">
        <authorList>
            <person name="Varghese N."/>
            <person name="Submissions S."/>
        </authorList>
    </citation>
    <scope>NUCLEOTIDE SEQUENCE [LARGE SCALE GENOMIC DNA]</scope>
    <source>
        <strain evidence="3">DSM 23072</strain>
    </source>
</reference>
<feature type="transmembrane region" description="Helical" evidence="1">
    <location>
        <begin position="43"/>
        <end position="63"/>
    </location>
</feature>
<evidence type="ECO:0000313" key="3">
    <source>
        <dbReference type="Proteomes" id="UP000192408"/>
    </source>
</evidence>
<keyword evidence="1" id="KW-0812">Transmembrane</keyword>
<feature type="transmembrane region" description="Helical" evidence="1">
    <location>
        <begin position="197"/>
        <end position="216"/>
    </location>
</feature>
<feature type="transmembrane region" description="Helical" evidence="1">
    <location>
        <begin position="158"/>
        <end position="176"/>
    </location>
</feature>
<feature type="transmembrane region" description="Helical" evidence="1">
    <location>
        <begin position="228"/>
        <end position="247"/>
    </location>
</feature>
<protein>
    <submittedName>
        <fullName evidence="2">Uncharacterized protein</fullName>
    </submittedName>
</protein>
<feature type="transmembrane region" description="Helical" evidence="1">
    <location>
        <begin position="75"/>
        <end position="94"/>
    </location>
</feature>
<feature type="transmembrane region" description="Helical" evidence="1">
    <location>
        <begin position="12"/>
        <end position="31"/>
    </location>
</feature>
<keyword evidence="3" id="KW-1185">Reference proteome</keyword>
<feature type="transmembrane region" description="Helical" evidence="1">
    <location>
        <begin position="130"/>
        <end position="152"/>
    </location>
</feature>
<proteinExistence type="predicted"/>
<gene>
    <name evidence="2" type="ORF">SAMN05660772_00847</name>
</gene>
<keyword evidence="1" id="KW-1133">Transmembrane helix</keyword>
<keyword evidence="1" id="KW-0472">Membrane</keyword>